<reference evidence="1 2" key="1">
    <citation type="submission" date="2015-08" db="EMBL/GenBank/DDBJ databases">
        <title>Complete genome sequence of Rufibacter tibetensis strain 1351t, a radiation-resistant bacterium from tibet plateau.</title>
        <authorList>
            <person name="Dai J."/>
        </authorList>
    </citation>
    <scope>NUCLEOTIDE SEQUENCE [LARGE SCALE GENOMIC DNA]</scope>
    <source>
        <strain evidence="1 2">1351</strain>
    </source>
</reference>
<dbReference type="EMBL" id="CP012643">
    <property type="protein sequence ID" value="ALI99133.1"/>
    <property type="molecule type" value="Genomic_DNA"/>
</dbReference>
<dbReference type="STRING" id="512763.DC20_09300"/>
<gene>
    <name evidence="1" type="ORF">DC20_09300</name>
</gene>
<dbReference type="RefSeq" id="WP_062543582.1">
    <property type="nucleotide sequence ID" value="NZ_CP012643.1"/>
</dbReference>
<protein>
    <recommendedName>
        <fullName evidence="3">STAS/SEC14 domain-containing protein</fullName>
    </recommendedName>
</protein>
<keyword evidence="2" id="KW-1185">Reference proteome</keyword>
<dbReference type="AlphaFoldDB" id="A0A0P0CIE6"/>
<sequence length="144" mass="16750">MIIENSEVYYKSTGVTIRYHKGNEMGISIWKSPVSSHEVREAILLVNHSIELFGLTRWLSDVRNIKSFQSKDMQWVIENILPSMLSSTLRKFAVLMDIKQKDGPEVNHLFHQIPDVEHNVQIHTFYDLEEALTWLLEEPTQAQA</sequence>
<organism evidence="1 2">
    <name type="scientific">Rufibacter tibetensis</name>
    <dbReference type="NCBI Taxonomy" id="512763"/>
    <lineage>
        <taxon>Bacteria</taxon>
        <taxon>Pseudomonadati</taxon>
        <taxon>Bacteroidota</taxon>
        <taxon>Cytophagia</taxon>
        <taxon>Cytophagales</taxon>
        <taxon>Hymenobacteraceae</taxon>
        <taxon>Rufibacter</taxon>
    </lineage>
</organism>
<name>A0A0P0CIE6_9BACT</name>
<evidence type="ECO:0000313" key="1">
    <source>
        <dbReference type="EMBL" id="ALI99133.1"/>
    </source>
</evidence>
<dbReference type="KEGG" id="rti:DC20_09300"/>
<evidence type="ECO:0000313" key="2">
    <source>
        <dbReference type="Proteomes" id="UP000061382"/>
    </source>
</evidence>
<dbReference type="Proteomes" id="UP000061382">
    <property type="component" value="Chromosome"/>
</dbReference>
<proteinExistence type="predicted"/>
<dbReference type="OrthoDB" id="979415at2"/>
<dbReference type="PATRIC" id="fig|512763.3.peg.2052"/>
<evidence type="ECO:0008006" key="3">
    <source>
        <dbReference type="Google" id="ProtNLM"/>
    </source>
</evidence>
<accession>A0A0P0CIE6</accession>